<organism evidence="2 3">
    <name type="scientific">Mesorhabditis spiculigera</name>
    <dbReference type="NCBI Taxonomy" id="96644"/>
    <lineage>
        <taxon>Eukaryota</taxon>
        <taxon>Metazoa</taxon>
        <taxon>Ecdysozoa</taxon>
        <taxon>Nematoda</taxon>
        <taxon>Chromadorea</taxon>
        <taxon>Rhabditida</taxon>
        <taxon>Rhabditina</taxon>
        <taxon>Rhabditomorpha</taxon>
        <taxon>Rhabditoidea</taxon>
        <taxon>Rhabditidae</taxon>
        <taxon>Mesorhabditinae</taxon>
        <taxon>Mesorhabditis</taxon>
    </lineage>
</organism>
<dbReference type="InterPro" id="IPR037151">
    <property type="entry name" value="AlkB-like_sf"/>
</dbReference>
<dbReference type="Proteomes" id="UP001177023">
    <property type="component" value="Unassembled WGS sequence"/>
</dbReference>
<gene>
    <name evidence="2" type="ORF">MSPICULIGERA_LOCUS24668</name>
</gene>
<comment type="caution">
    <text evidence="2">The sequence shown here is derived from an EMBL/GenBank/DDBJ whole genome shotgun (WGS) entry which is preliminary data.</text>
</comment>
<dbReference type="PANTHER" id="PTHR21052:SF0">
    <property type="entry name" value="ALPHA-KETOGLUTARATE-DEPENDENT DIOXYGENASE ALKB HOMOLOG 7, MITOCHONDRIAL"/>
    <property type="match status" value="1"/>
</dbReference>
<dbReference type="InterPro" id="IPR032870">
    <property type="entry name" value="ALKBH7-like"/>
</dbReference>
<proteinExistence type="predicted"/>
<dbReference type="GO" id="GO:0006631">
    <property type="term" value="P:fatty acid metabolic process"/>
    <property type="evidence" value="ECO:0007669"/>
    <property type="project" value="TreeGrafter"/>
</dbReference>
<feature type="non-terminal residue" evidence="2">
    <location>
        <position position="1"/>
    </location>
</feature>
<dbReference type="Gene3D" id="3.40.50.150">
    <property type="entry name" value="Vaccinia Virus protein VP39"/>
    <property type="match status" value="1"/>
</dbReference>
<dbReference type="EMBL" id="CATQJA010002709">
    <property type="protein sequence ID" value="CAJ0586677.1"/>
    <property type="molecule type" value="Genomic_DNA"/>
</dbReference>
<dbReference type="Pfam" id="PF10294">
    <property type="entry name" value="Methyltransf_16"/>
    <property type="match status" value="1"/>
</dbReference>
<accession>A0AA36DH79</accession>
<dbReference type="SUPFAM" id="SSF53335">
    <property type="entry name" value="S-adenosyl-L-methionine-dependent methyltransferases"/>
    <property type="match status" value="1"/>
</dbReference>
<dbReference type="AlphaFoldDB" id="A0AA36DH79"/>
<evidence type="ECO:0000313" key="3">
    <source>
        <dbReference type="Proteomes" id="UP001177023"/>
    </source>
</evidence>
<evidence type="ECO:0000313" key="2">
    <source>
        <dbReference type="EMBL" id="CAJ0586677.1"/>
    </source>
</evidence>
<dbReference type="GO" id="GO:0006974">
    <property type="term" value="P:DNA damage response"/>
    <property type="evidence" value="ECO:0007669"/>
    <property type="project" value="InterPro"/>
</dbReference>
<evidence type="ECO:0000256" key="1">
    <source>
        <dbReference type="ARBA" id="ARBA00001954"/>
    </source>
</evidence>
<protein>
    <submittedName>
        <fullName evidence="2">Uncharacterized protein</fullName>
    </submittedName>
</protein>
<dbReference type="InterPro" id="IPR029063">
    <property type="entry name" value="SAM-dependent_MTases_sf"/>
</dbReference>
<keyword evidence="3" id="KW-1185">Reference proteome</keyword>
<dbReference type="GO" id="GO:0005759">
    <property type="term" value="C:mitochondrial matrix"/>
    <property type="evidence" value="ECO:0007669"/>
    <property type="project" value="TreeGrafter"/>
</dbReference>
<dbReference type="InterPro" id="IPR019410">
    <property type="entry name" value="Methyltransf_16"/>
</dbReference>
<dbReference type="CDD" id="cd02440">
    <property type="entry name" value="AdoMet_MTases"/>
    <property type="match status" value="1"/>
</dbReference>
<dbReference type="Gene3D" id="2.60.120.590">
    <property type="entry name" value="Alpha-ketoglutarate-dependent dioxygenase AlkB-like"/>
    <property type="match status" value="1"/>
</dbReference>
<comment type="cofactor">
    <cofactor evidence="1">
        <name>Fe(2+)</name>
        <dbReference type="ChEBI" id="CHEBI:29033"/>
    </cofactor>
</comment>
<reference evidence="2" key="1">
    <citation type="submission" date="2023-06" db="EMBL/GenBank/DDBJ databases">
        <authorList>
            <person name="Delattre M."/>
        </authorList>
    </citation>
    <scope>NUCLEOTIDE SEQUENCE</scope>
    <source>
        <strain evidence="2">AF72</strain>
    </source>
</reference>
<dbReference type="PANTHER" id="PTHR21052">
    <property type="entry name" value="SPERMATOGENESIS ASSOCIATED 11-RELATED"/>
    <property type="match status" value="1"/>
</dbReference>
<name>A0AA36DH79_9BILA</name>
<sequence length="476" mass="54395">MQLLRFLRYSSTNALAQGSLSSLLHFHNAEKWPKYMKELIDKNVTVTRDFITPDEESELLREIEPHMKRLRYEKSHWDDAIHLYREREQRKWSPQNENVIRRIRESSFPADTQHLTYVHILDLHKDGVIKPHIDSIRYCGDVITGVSLLSDCVMRLRHKDDKSVKVVDLLLERRSLYRLGDLGRYDFTHEILEEEDSEFNGVKVPRDRRISLICRDLPKPGNELQEGEVEKQTEIVQNDHFTFALTMPAITLKSGRELVTVDEEQLNKNLRAGGFSKVLDSEEFAGKDLISNVYEGGLKVWECSTNLCDYMEEHAAVFSGASVLELGCGAAFPAILAAKLGAREVIAQDYNDYVTKCFSEGCFAANEVPTKNVKFLACDWAKIPEFLPSKSIDVIMTSETIYNTLNYPSLIEAFAHCLAPEGTVLIAAKEYYFGLGGSVPGFLEEVDKSGLFSHEIVWRSPFQSGYQKQIVELKRR</sequence>
<dbReference type="SUPFAM" id="SSF51197">
    <property type="entry name" value="Clavaminate synthase-like"/>
    <property type="match status" value="1"/>
</dbReference>